<evidence type="ECO:0000313" key="1">
    <source>
        <dbReference type="EMBL" id="KAK8896961.1"/>
    </source>
</evidence>
<sequence length="112" mass="12787">MEITIFKDLKDVATSHDVDLRKYVLSAAGKYPEGKMIDFSQYKLSPSENIQMESNNELILIIQSEGVLKIVSDKEIMADTHDLVTIPQNTSVTFTNPEKYPSLFYCLHWSLD</sequence>
<gene>
    <name evidence="1" type="ORF">M9Y10_014889</name>
</gene>
<dbReference type="SUPFAM" id="SSF51182">
    <property type="entry name" value="RmlC-like cupins"/>
    <property type="match status" value="1"/>
</dbReference>
<dbReference type="InterPro" id="IPR011051">
    <property type="entry name" value="RmlC_Cupin_sf"/>
</dbReference>
<dbReference type="InterPro" id="IPR014710">
    <property type="entry name" value="RmlC-like_jellyroll"/>
</dbReference>
<accession>A0ABR2L1M4</accession>
<reference evidence="1 2" key="1">
    <citation type="submission" date="2024-04" db="EMBL/GenBank/DDBJ databases">
        <title>Tritrichomonas musculus Genome.</title>
        <authorList>
            <person name="Alves-Ferreira E."/>
            <person name="Grigg M."/>
            <person name="Lorenzi H."/>
            <person name="Galac M."/>
        </authorList>
    </citation>
    <scope>NUCLEOTIDE SEQUENCE [LARGE SCALE GENOMIC DNA]</scope>
    <source>
        <strain evidence="1 2">EAF2021</strain>
    </source>
</reference>
<dbReference type="EMBL" id="JAPFFF010000002">
    <property type="protein sequence ID" value="KAK8896961.1"/>
    <property type="molecule type" value="Genomic_DNA"/>
</dbReference>
<proteinExistence type="predicted"/>
<keyword evidence="2" id="KW-1185">Reference proteome</keyword>
<comment type="caution">
    <text evidence="1">The sequence shown here is derived from an EMBL/GenBank/DDBJ whole genome shotgun (WGS) entry which is preliminary data.</text>
</comment>
<organism evidence="1 2">
    <name type="scientific">Tritrichomonas musculus</name>
    <dbReference type="NCBI Taxonomy" id="1915356"/>
    <lineage>
        <taxon>Eukaryota</taxon>
        <taxon>Metamonada</taxon>
        <taxon>Parabasalia</taxon>
        <taxon>Tritrichomonadida</taxon>
        <taxon>Tritrichomonadidae</taxon>
        <taxon>Tritrichomonas</taxon>
    </lineage>
</organism>
<dbReference type="Proteomes" id="UP001470230">
    <property type="component" value="Unassembled WGS sequence"/>
</dbReference>
<dbReference type="Gene3D" id="2.60.120.10">
    <property type="entry name" value="Jelly Rolls"/>
    <property type="match status" value="1"/>
</dbReference>
<dbReference type="CDD" id="cd02208">
    <property type="entry name" value="cupin_RmlC-like"/>
    <property type="match status" value="1"/>
</dbReference>
<protein>
    <submittedName>
        <fullName evidence="1">Uncharacterized protein</fullName>
    </submittedName>
</protein>
<evidence type="ECO:0000313" key="2">
    <source>
        <dbReference type="Proteomes" id="UP001470230"/>
    </source>
</evidence>
<name>A0ABR2L1M4_9EUKA</name>